<dbReference type="Gene3D" id="2.60.120.260">
    <property type="entry name" value="Galactose-binding domain-like"/>
    <property type="match status" value="1"/>
</dbReference>
<evidence type="ECO:0000256" key="1">
    <source>
        <dbReference type="SAM" id="MobiDB-lite"/>
    </source>
</evidence>
<feature type="region of interest" description="Disordered" evidence="1">
    <location>
        <begin position="808"/>
        <end position="836"/>
    </location>
</feature>
<dbReference type="RefSeq" id="WP_159469200.1">
    <property type="nucleotide sequence ID" value="NZ_BAAATH010000054.1"/>
</dbReference>
<dbReference type="SUPFAM" id="SSF49785">
    <property type="entry name" value="Galactose-binding domain-like"/>
    <property type="match status" value="1"/>
</dbReference>
<evidence type="ECO:0000313" key="3">
    <source>
        <dbReference type="Proteomes" id="UP000435837"/>
    </source>
</evidence>
<dbReference type="Proteomes" id="UP000435837">
    <property type="component" value="Unassembled WGS sequence"/>
</dbReference>
<proteinExistence type="predicted"/>
<feature type="region of interest" description="Disordered" evidence="1">
    <location>
        <begin position="744"/>
        <end position="776"/>
    </location>
</feature>
<dbReference type="EMBL" id="BLIN01000001">
    <property type="protein sequence ID" value="GFE04048.1"/>
    <property type="molecule type" value="Genomic_DNA"/>
</dbReference>
<comment type="caution">
    <text evidence="2">The sequence shown here is derived from an EMBL/GenBank/DDBJ whole genome shotgun (WGS) entry which is preliminary data.</text>
</comment>
<dbReference type="OrthoDB" id="6091628at2"/>
<dbReference type="InterPro" id="IPR008979">
    <property type="entry name" value="Galactose-bd-like_sf"/>
</dbReference>
<name>A0A640RZ11_9ACTN</name>
<accession>A0A640RZ11</accession>
<sequence>MPDTDLIVPVRLHTLVVTQQLGEHEFNRWTPDFSIMLNEAKSPEPPFHREVTDLDGVHIQWELPEALARGHYDAITGETTFPLVPNRWLMVRYYNRDGARQAKGWVVHSDYLPVSDYGHDWTEGNSWYLTDRSPDGQTVDPHQDTIGRHHELTVTDPWTEPARREPFLTAVGPGLPAFAAFASYHMDVFCFHDTLKDLQQGSGYHYAPDNDLSYAVIGWYADPGADILQRARDIPGLLPPQPGNLDQPDTSMEAVLRALGWSAPGDTSGLTDSRYYGTALHVPWRYKDPAPRSRKPTNDKVKLAVGHSTADAAAQLVSRHTRSEDSGELVKALFNGTIETYGLPDGAVELDEATRRAWYAGSEGGHLWQIVPDPAHDHDASDQVPEIPDWLDELNLDQAEYDETADRLARTRARLWDVWWLKNLPVDGNGAHPGGFDDEAQRQLTPGIAGTLAAQVKVDLDRLATLREGEGNTPGLPVGNTPEELEERIVAYALARELPQELQLKRVARDPYHSPADPVVVIEGSGASQPLGRDTEDPLPCRLPSVLLESIKINGAPTSPDPAAPKPNLVNLPPVCATLIAEFALLDKAAWTLAGPDVTALEVALGDPESTVTGALPEYTGMWEQPWTPMYLQWDIKYCATPFRTDTTDNWTFDGTTYSWNGTNALSLGGDEHLWPRFQGRSFLAPTTAYVLKEQAKRYLNTFSPAETQGLAGLLDYYAELDVLSQTLDGFNDWLLEQDGTARLTPSKEDADPALFGDPLQVPQPGPPNQPDQNRFQPVRAGQFSFNKLLMIDRFGRTFDFMALNSSDPASMQPRPLKARSVRPDPTKPLYTTPELPKPNDDWRFIQLPPRLMQPARVRLEPVRSKDGIAYPGLPPAGDPEQTPVVGWLMLNHLDRTLLVYAPDGAPLGELRVVGEGARLAWTMLPHAAYRRPSDQGFRDDFPQLSEMLTALLDHADAPGAFEALVHTIDQTFQSISDESPETDRSPARLIGRPVALIRAELEVQLQGPPLSSPAWGKILDPSGRAEYLSYRWPVRLGSPELLTDGLIGYYASLQGPGGATDYSPLSVVAKDLATHPYLTPVTNGTDLALPATPSDAPPVVHHLTLLADPHAAIHATTDILPVAELALNADLVQRALARIEASFRLDPLLAPTRAGDQTAAASPALGEASGHHLAHLLDGNLGSHYLSEQPAAAGDWIEIDLAGAEHAEVEVTRVDIYPGDTTGGHSLPACTLETFTETAGWTERATYPAGTEIHYNPAPPVTAARIRIRFTAPTTAPIAIRSFTATTDVGDNGLVMPRPAAWFGDWTWAEPHARDTGVPDWARLPLLPADRSAYLDDAVPTARAGYLQLRPRHD</sequence>
<organism evidence="2 3">
    <name type="scientific">Streptomyces caniferus</name>
    <dbReference type="NCBI Taxonomy" id="285557"/>
    <lineage>
        <taxon>Bacteria</taxon>
        <taxon>Bacillati</taxon>
        <taxon>Actinomycetota</taxon>
        <taxon>Actinomycetes</taxon>
        <taxon>Kitasatosporales</taxon>
        <taxon>Streptomycetaceae</taxon>
        <taxon>Streptomyces</taxon>
    </lineage>
</organism>
<gene>
    <name evidence="2" type="ORF">Scani_03160</name>
</gene>
<evidence type="ECO:0000313" key="2">
    <source>
        <dbReference type="EMBL" id="GFE04048.1"/>
    </source>
</evidence>
<reference evidence="2 3" key="1">
    <citation type="submission" date="2019-12" db="EMBL/GenBank/DDBJ databases">
        <title>Whole genome shotgun sequence of Streptomyces caniferus NBRC 15389.</title>
        <authorList>
            <person name="Ichikawa N."/>
            <person name="Kimura A."/>
            <person name="Kitahashi Y."/>
            <person name="Komaki H."/>
            <person name="Tamura T."/>
        </authorList>
    </citation>
    <scope>NUCLEOTIDE SEQUENCE [LARGE SCALE GENOMIC DNA]</scope>
    <source>
        <strain evidence="2 3">NBRC 15389</strain>
    </source>
</reference>
<protein>
    <submittedName>
        <fullName evidence="2">Uncharacterized protein</fullName>
    </submittedName>
</protein>